<reference evidence="1 2" key="1">
    <citation type="journal article" date="2019" name="Nat. Ecol. Evol.">
        <title>Megaphylogeny resolves global patterns of mushroom evolution.</title>
        <authorList>
            <person name="Varga T."/>
            <person name="Krizsan K."/>
            <person name="Foldi C."/>
            <person name="Dima B."/>
            <person name="Sanchez-Garcia M."/>
            <person name="Sanchez-Ramirez S."/>
            <person name="Szollosi G.J."/>
            <person name="Szarkandi J.G."/>
            <person name="Papp V."/>
            <person name="Albert L."/>
            <person name="Andreopoulos W."/>
            <person name="Angelini C."/>
            <person name="Antonin V."/>
            <person name="Barry K.W."/>
            <person name="Bougher N.L."/>
            <person name="Buchanan P."/>
            <person name="Buyck B."/>
            <person name="Bense V."/>
            <person name="Catcheside P."/>
            <person name="Chovatia M."/>
            <person name="Cooper J."/>
            <person name="Damon W."/>
            <person name="Desjardin D."/>
            <person name="Finy P."/>
            <person name="Geml J."/>
            <person name="Haridas S."/>
            <person name="Hughes K."/>
            <person name="Justo A."/>
            <person name="Karasinski D."/>
            <person name="Kautmanova I."/>
            <person name="Kiss B."/>
            <person name="Kocsube S."/>
            <person name="Kotiranta H."/>
            <person name="LaButti K.M."/>
            <person name="Lechner B.E."/>
            <person name="Liimatainen K."/>
            <person name="Lipzen A."/>
            <person name="Lukacs Z."/>
            <person name="Mihaltcheva S."/>
            <person name="Morgado L.N."/>
            <person name="Niskanen T."/>
            <person name="Noordeloos M.E."/>
            <person name="Ohm R.A."/>
            <person name="Ortiz-Santana B."/>
            <person name="Ovrebo C."/>
            <person name="Racz N."/>
            <person name="Riley R."/>
            <person name="Savchenko A."/>
            <person name="Shiryaev A."/>
            <person name="Soop K."/>
            <person name="Spirin V."/>
            <person name="Szebenyi C."/>
            <person name="Tomsovsky M."/>
            <person name="Tulloss R.E."/>
            <person name="Uehling J."/>
            <person name="Grigoriev I.V."/>
            <person name="Vagvolgyi C."/>
            <person name="Papp T."/>
            <person name="Martin F.M."/>
            <person name="Miettinen O."/>
            <person name="Hibbett D.S."/>
            <person name="Nagy L.G."/>
        </authorList>
    </citation>
    <scope>NUCLEOTIDE SEQUENCE [LARGE SCALE GENOMIC DNA]</scope>
    <source>
        <strain evidence="1 2">CBS 309.79</strain>
    </source>
</reference>
<name>A0A5C3Q916_9AGAR</name>
<organism evidence="1 2">
    <name type="scientific">Pterulicium gracile</name>
    <dbReference type="NCBI Taxonomy" id="1884261"/>
    <lineage>
        <taxon>Eukaryota</taxon>
        <taxon>Fungi</taxon>
        <taxon>Dikarya</taxon>
        <taxon>Basidiomycota</taxon>
        <taxon>Agaricomycotina</taxon>
        <taxon>Agaricomycetes</taxon>
        <taxon>Agaricomycetidae</taxon>
        <taxon>Agaricales</taxon>
        <taxon>Pleurotineae</taxon>
        <taxon>Pterulaceae</taxon>
        <taxon>Pterulicium</taxon>
    </lineage>
</organism>
<protein>
    <submittedName>
        <fullName evidence="1">Uncharacterized protein</fullName>
    </submittedName>
</protein>
<gene>
    <name evidence="1" type="ORF">BDV98DRAFT_572764</name>
</gene>
<proteinExistence type="predicted"/>
<dbReference type="Proteomes" id="UP000305067">
    <property type="component" value="Unassembled WGS sequence"/>
</dbReference>
<sequence length="65" mass="7423">MDGSGTVSTSVESFKFVHDSRDFEAQNPATRASPSRPTIPLRCACATASSELWHRRRFFYRNCWP</sequence>
<accession>A0A5C3Q916</accession>
<evidence type="ECO:0000313" key="2">
    <source>
        <dbReference type="Proteomes" id="UP000305067"/>
    </source>
</evidence>
<keyword evidence="2" id="KW-1185">Reference proteome</keyword>
<evidence type="ECO:0000313" key="1">
    <source>
        <dbReference type="EMBL" id="TFK98492.1"/>
    </source>
</evidence>
<dbReference type="EMBL" id="ML178839">
    <property type="protein sequence ID" value="TFK98492.1"/>
    <property type="molecule type" value="Genomic_DNA"/>
</dbReference>
<dbReference type="AlphaFoldDB" id="A0A5C3Q916"/>